<dbReference type="PANTHER" id="PTHR46696:SF1">
    <property type="entry name" value="CYTOCHROME P450 YJIB-RELATED"/>
    <property type="match status" value="1"/>
</dbReference>
<dbReference type="Proteomes" id="UP000460221">
    <property type="component" value="Unassembled WGS sequence"/>
</dbReference>
<evidence type="ECO:0000256" key="6">
    <source>
        <dbReference type="ARBA" id="ARBA00023033"/>
    </source>
</evidence>
<dbReference type="GO" id="GO:0020037">
    <property type="term" value="F:heme binding"/>
    <property type="evidence" value="ECO:0007669"/>
    <property type="project" value="InterPro"/>
</dbReference>
<protein>
    <submittedName>
        <fullName evidence="8">Cytochrome P450</fullName>
    </submittedName>
</protein>
<dbReference type="InterPro" id="IPR001128">
    <property type="entry name" value="Cyt_P450"/>
</dbReference>
<gene>
    <name evidence="8" type="ORF">GIS00_09790</name>
</gene>
<dbReference type="EMBL" id="WLYK01000002">
    <property type="protein sequence ID" value="MTD14237.1"/>
    <property type="molecule type" value="Genomic_DNA"/>
</dbReference>
<dbReference type="GO" id="GO:0004497">
    <property type="term" value="F:monooxygenase activity"/>
    <property type="evidence" value="ECO:0007669"/>
    <property type="project" value="UniProtKB-KW"/>
</dbReference>
<evidence type="ECO:0000256" key="5">
    <source>
        <dbReference type="ARBA" id="ARBA00023004"/>
    </source>
</evidence>
<comment type="similarity">
    <text evidence="1 7">Belongs to the cytochrome P450 family.</text>
</comment>
<comment type="caution">
    <text evidence="8">The sequence shown here is derived from an EMBL/GenBank/DDBJ whole genome shotgun (WGS) entry which is preliminary data.</text>
</comment>
<evidence type="ECO:0000256" key="3">
    <source>
        <dbReference type="ARBA" id="ARBA00022723"/>
    </source>
</evidence>
<organism evidence="8 9">
    <name type="scientific">Nakamurella alba</name>
    <dbReference type="NCBI Taxonomy" id="2665158"/>
    <lineage>
        <taxon>Bacteria</taxon>
        <taxon>Bacillati</taxon>
        <taxon>Actinomycetota</taxon>
        <taxon>Actinomycetes</taxon>
        <taxon>Nakamurellales</taxon>
        <taxon>Nakamurellaceae</taxon>
        <taxon>Nakamurella</taxon>
    </lineage>
</organism>
<evidence type="ECO:0000256" key="1">
    <source>
        <dbReference type="ARBA" id="ARBA00010617"/>
    </source>
</evidence>
<evidence type="ECO:0000313" key="9">
    <source>
        <dbReference type="Proteomes" id="UP000460221"/>
    </source>
</evidence>
<keyword evidence="5 7" id="KW-0408">Iron</keyword>
<proteinExistence type="inferred from homology"/>
<dbReference type="AlphaFoldDB" id="A0A7K1FJD3"/>
<dbReference type="InterPro" id="IPR002397">
    <property type="entry name" value="Cyt_P450_B"/>
</dbReference>
<evidence type="ECO:0000313" key="8">
    <source>
        <dbReference type="EMBL" id="MTD14237.1"/>
    </source>
</evidence>
<dbReference type="PRINTS" id="PR00359">
    <property type="entry name" value="BP450"/>
</dbReference>
<reference evidence="8 9" key="1">
    <citation type="submission" date="2019-11" db="EMBL/GenBank/DDBJ databases">
        <authorList>
            <person name="Jiang L.-Q."/>
        </authorList>
    </citation>
    <scope>NUCLEOTIDE SEQUENCE [LARGE SCALE GENOMIC DNA]</scope>
    <source>
        <strain evidence="8 9">YIM 132087</strain>
    </source>
</reference>
<keyword evidence="3 7" id="KW-0479">Metal-binding</keyword>
<dbReference type="SUPFAM" id="SSF48264">
    <property type="entry name" value="Cytochrome P450"/>
    <property type="match status" value="1"/>
</dbReference>
<evidence type="ECO:0000256" key="4">
    <source>
        <dbReference type="ARBA" id="ARBA00023002"/>
    </source>
</evidence>
<dbReference type="GO" id="GO:0005506">
    <property type="term" value="F:iron ion binding"/>
    <property type="evidence" value="ECO:0007669"/>
    <property type="project" value="InterPro"/>
</dbReference>
<name>A0A7K1FJD3_9ACTN</name>
<dbReference type="InterPro" id="IPR036396">
    <property type="entry name" value="Cyt_P450_sf"/>
</dbReference>
<evidence type="ECO:0000256" key="7">
    <source>
        <dbReference type="RuleBase" id="RU000461"/>
    </source>
</evidence>
<dbReference type="Pfam" id="PF00067">
    <property type="entry name" value="p450"/>
    <property type="match status" value="2"/>
</dbReference>
<dbReference type="InterPro" id="IPR017972">
    <property type="entry name" value="Cyt_P450_CS"/>
</dbReference>
<dbReference type="Gene3D" id="1.10.630.10">
    <property type="entry name" value="Cytochrome P450"/>
    <property type="match status" value="1"/>
</dbReference>
<keyword evidence="2 7" id="KW-0349">Heme</keyword>
<sequence>MSAADLDPVALDPAAAGFDPADPRFLADPYPVFGRLRALGPVLPFGPRGVYLLPRYAEVNAALRDRRLGRDFKHLYTEEEFGQPAPDDRWPRWQLSERWSLLNLEPPDHTRLRRLITKVFTARSVAALRPRIADIAARRLDEAVGNSGAAAGFDLIGDYAQPFSVAVICTLLGVPLPDGPKLLEWSHAIVKMYEFSTSDDERGRAEIAADEFIDRVRALIAERRTDPREDLITELVQVSDSGDRLTENEIVSTVIVLLNAGHEATVNTLGNGMRAMMLHPAQWARVTSGEVGTAAAVEELIRWDAPLQLFERWVLHDGVELGGVEFRRGDRVAMMFGSANRDPDRFPDPDAFDAGRGDATHIGFGGGLHFCIGAPLARLELEVSLDLLRRYPDLHLTETPVYQPYFVIRGLSALRLQP</sequence>
<keyword evidence="6 7" id="KW-0503">Monooxygenase</keyword>
<dbReference type="GO" id="GO:0016705">
    <property type="term" value="F:oxidoreductase activity, acting on paired donors, with incorporation or reduction of molecular oxygen"/>
    <property type="evidence" value="ECO:0007669"/>
    <property type="project" value="InterPro"/>
</dbReference>
<accession>A0A7K1FJD3</accession>
<dbReference type="CDD" id="cd20625">
    <property type="entry name" value="CYP164-like"/>
    <property type="match status" value="1"/>
</dbReference>
<dbReference type="FunFam" id="1.10.630.10:FF:000018">
    <property type="entry name" value="Cytochrome P450 monooxygenase"/>
    <property type="match status" value="1"/>
</dbReference>
<keyword evidence="9" id="KW-1185">Reference proteome</keyword>
<keyword evidence="4 7" id="KW-0560">Oxidoreductase</keyword>
<evidence type="ECO:0000256" key="2">
    <source>
        <dbReference type="ARBA" id="ARBA00022617"/>
    </source>
</evidence>
<dbReference type="PANTHER" id="PTHR46696">
    <property type="entry name" value="P450, PUTATIVE (EUROFUNG)-RELATED"/>
    <property type="match status" value="1"/>
</dbReference>
<dbReference type="PROSITE" id="PS00086">
    <property type="entry name" value="CYTOCHROME_P450"/>
    <property type="match status" value="1"/>
</dbReference>